<dbReference type="EMBL" id="JBBMER010000002">
    <property type="protein sequence ID" value="MEQ2379096.1"/>
    <property type="molecule type" value="Genomic_DNA"/>
</dbReference>
<evidence type="ECO:0000256" key="2">
    <source>
        <dbReference type="ARBA" id="ARBA00008417"/>
    </source>
</evidence>
<evidence type="ECO:0000256" key="1">
    <source>
        <dbReference type="ARBA" id="ARBA00004651"/>
    </source>
</evidence>
<feature type="transmembrane region" description="Helical" evidence="10">
    <location>
        <begin position="227"/>
        <end position="254"/>
    </location>
</feature>
<gene>
    <name evidence="11" type="ORF">WMO14_04240</name>
</gene>
<keyword evidence="4" id="KW-0813">Transport</keyword>
<evidence type="ECO:0000313" key="12">
    <source>
        <dbReference type="Proteomes" id="UP001442364"/>
    </source>
</evidence>
<feature type="transmembrane region" description="Helical" evidence="10">
    <location>
        <begin position="383"/>
        <end position="401"/>
    </location>
</feature>
<dbReference type="PROSITE" id="PS51257">
    <property type="entry name" value="PROKAR_LIPOPROTEIN"/>
    <property type="match status" value="1"/>
</dbReference>
<dbReference type="InterPro" id="IPR048279">
    <property type="entry name" value="MdtK-like"/>
</dbReference>
<dbReference type="Pfam" id="PF01554">
    <property type="entry name" value="MatE"/>
    <property type="match status" value="2"/>
</dbReference>
<dbReference type="InterPro" id="IPR045070">
    <property type="entry name" value="MATE_MepA-like"/>
</dbReference>
<organism evidence="11 12">
    <name type="scientific">[Lactobacillus] rogosae</name>
    <dbReference type="NCBI Taxonomy" id="706562"/>
    <lineage>
        <taxon>Bacteria</taxon>
        <taxon>Bacillati</taxon>
        <taxon>Bacillota</taxon>
        <taxon>Clostridia</taxon>
        <taxon>Lachnospirales</taxon>
        <taxon>Lachnospiraceae</taxon>
        <taxon>Lachnospira</taxon>
    </lineage>
</organism>
<keyword evidence="8 10" id="KW-0472">Membrane</keyword>
<evidence type="ECO:0000256" key="9">
    <source>
        <dbReference type="ARBA" id="ARBA00023251"/>
    </source>
</evidence>
<accession>A0ABV1BTL5</accession>
<dbReference type="PANTHER" id="PTHR43823">
    <property type="entry name" value="SPORULATION PROTEIN YKVU"/>
    <property type="match status" value="1"/>
</dbReference>
<feature type="transmembrane region" description="Helical" evidence="10">
    <location>
        <begin position="302"/>
        <end position="323"/>
    </location>
</feature>
<keyword evidence="9" id="KW-0046">Antibiotic resistance</keyword>
<proteinExistence type="inferred from homology"/>
<evidence type="ECO:0000256" key="7">
    <source>
        <dbReference type="ARBA" id="ARBA00022989"/>
    </source>
</evidence>
<evidence type="ECO:0000313" key="11">
    <source>
        <dbReference type="EMBL" id="MEQ2379096.1"/>
    </source>
</evidence>
<keyword evidence="5" id="KW-1003">Cell membrane</keyword>
<comment type="caution">
    <text evidence="11">The sequence shown here is derived from an EMBL/GenBank/DDBJ whole genome shotgun (WGS) entry which is preliminary data.</text>
</comment>
<feature type="transmembrane region" description="Helical" evidence="10">
    <location>
        <begin position="182"/>
        <end position="206"/>
    </location>
</feature>
<sequence>MDIRKKFAKYVSQNIFGMLGISCYVVADTFFISKFAGADGITVLNLVLPVFNVIFAVGSMIGVGSAIRFKILRAKNNERADDYFSNAIMCACLLSIVFILVGLFAPDRLLRLMGADDTITALGTCYTRTFLMFTPFFMCNYIVSAYVRNDNDPSRAMIATLCGSLFNIVFDYIFMFPMKLGLLGAAMATAASPVCSILVCLTHFFGKNNTVVFKWHFPSLKMLWESCMLGTAAFIGEIASAVTTTVFNMLLLSITGNIGIAAYGVVANYAYIGTAIFNGIAQGTQPLISECYGRGDRKDAERLYRMSAATAVALFAVIYIIVFRFTDQLVALFNSEGVETLAVYAHSGMIIYFAGFLFAGFNIVSAGYFSAVECAKESFVVSLLRGIVLMLIMSISLSKLFGMTGVWSSFPATELITAVVCVVFLILKNNRMRNHNNI</sequence>
<feature type="transmembrane region" description="Helical" evidence="10">
    <location>
        <begin position="47"/>
        <end position="71"/>
    </location>
</feature>
<name>A0ABV1BTL5_9FIRM</name>
<feature type="transmembrane region" description="Helical" evidence="10">
    <location>
        <begin position="83"/>
        <end position="106"/>
    </location>
</feature>
<feature type="transmembrane region" description="Helical" evidence="10">
    <location>
        <begin position="260"/>
        <end position="281"/>
    </location>
</feature>
<evidence type="ECO:0000256" key="6">
    <source>
        <dbReference type="ARBA" id="ARBA00022692"/>
    </source>
</evidence>
<evidence type="ECO:0000256" key="3">
    <source>
        <dbReference type="ARBA" id="ARBA00022106"/>
    </source>
</evidence>
<feature type="transmembrane region" description="Helical" evidence="10">
    <location>
        <begin position="156"/>
        <end position="176"/>
    </location>
</feature>
<evidence type="ECO:0000256" key="5">
    <source>
        <dbReference type="ARBA" id="ARBA00022475"/>
    </source>
</evidence>
<keyword evidence="12" id="KW-1185">Reference proteome</keyword>
<comment type="similarity">
    <text evidence="2">Belongs to the multi antimicrobial extrusion (MATE) (TC 2.A.66.1) family. MepA subfamily.</text>
</comment>
<dbReference type="PIRSF" id="PIRSF006603">
    <property type="entry name" value="DinF"/>
    <property type="match status" value="1"/>
</dbReference>
<dbReference type="PANTHER" id="PTHR43823:SF3">
    <property type="entry name" value="MULTIDRUG EXPORT PROTEIN MEPA"/>
    <property type="match status" value="1"/>
</dbReference>
<reference evidence="11 12" key="1">
    <citation type="submission" date="2024-03" db="EMBL/GenBank/DDBJ databases">
        <title>Human intestinal bacterial collection.</title>
        <authorList>
            <person name="Pauvert C."/>
            <person name="Hitch T.C.A."/>
            <person name="Clavel T."/>
        </authorList>
    </citation>
    <scope>NUCLEOTIDE SEQUENCE [LARGE SCALE GENOMIC DNA]</scope>
    <source>
        <strain evidence="11 12">CLA-AA-H255</strain>
    </source>
</reference>
<feature type="transmembrane region" description="Helical" evidence="10">
    <location>
        <begin position="126"/>
        <end position="144"/>
    </location>
</feature>
<evidence type="ECO:0000256" key="10">
    <source>
        <dbReference type="SAM" id="Phobius"/>
    </source>
</evidence>
<dbReference type="Proteomes" id="UP001442364">
    <property type="component" value="Unassembled WGS sequence"/>
</dbReference>
<feature type="transmembrane region" description="Helical" evidence="10">
    <location>
        <begin position="7"/>
        <end position="27"/>
    </location>
</feature>
<protein>
    <recommendedName>
        <fullName evidence="3">Multidrug export protein MepA</fullName>
    </recommendedName>
</protein>
<dbReference type="CDD" id="cd13143">
    <property type="entry name" value="MATE_MepA_like"/>
    <property type="match status" value="1"/>
</dbReference>
<feature type="transmembrane region" description="Helical" evidence="10">
    <location>
        <begin position="343"/>
        <end position="371"/>
    </location>
</feature>
<evidence type="ECO:0000256" key="4">
    <source>
        <dbReference type="ARBA" id="ARBA00022448"/>
    </source>
</evidence>
<dbReference type="RefSeq" id="WP_349153324.1">
    <property type="nucleotide sequence ID" value="NZ_JBBMER010000002.1"/>
</dbReference>
<keyword evidence="6 10" id="KW-0812">Transmembrane</keyword>
<comment type="subcellular location">
    <subcellularLocation>
        <location evidence="1">Cell membrane</location>
        <topology evidence="1">Multi-pass membrane protein</topology>
    </subcellularLocation>
</comment>
<evidence type="ECO:0000256" key="8">
    <source>
        <dbReference type="ARBA" id="ARBA00023136"/>
    </source>
</evidence>
<dbReference type="InterPro" id="IPR002528">
    <property type="entry name" value="MATE_fam"/>
</dbReference>
<dbReference type="InterPro" id="IPR051327">
    <property type="entry name" value="MATE_MepA_subfamily"/>
</dbReference>
<keyword evidence="7 10" id="KW-1133">Transmembrane helix</keyword>
<feature type="transmembrane region" description="Helical" evidence="10">
    <location>
        <begin position="407"/>
        <end position="427"/>
    </location>
</feature>